<dbReference type="Proteomes" id="UP000078512">
    <property type="component" value="Unassembled WGS sequence"/>
</dbReference>
<organism evidence="6 7">
    <name type="scientific">Linnemannia elongata AG-77</name>
    <dbReference type="NCBI Taxonomy" id="1314771"/>
    <lineage>
        <taxon>Eukaryota</taxon>
        <taxon>Fungi</taxon>
        <taxon>Fungi incertae sedis</taxon>
        <taxon>Mucoromycota</taxon>
        <taxon>Mortierellomycotina</taxon>
        <taxon>Mortierellomycetes</taxon>
        <taxon>Mortierellales</taxon>
        <taxon>Mortierellaceae</taxon>
        <taxon>Linnemannia</taxon>
    </lineage>
</organism>
<dbReference type="EMBL" id="KV442036">
    <property type="protein sequence ID" value="OAQ30333.1"/>
    <property type="molecule type" value="Genomic_DNA"/>
</dbReference>
<comment type="subcellular location">
    <subcellularLocation>
        <location evidence="1">Cytoplasm</location>
    </subcellularLocation>
</comment>
<dbReference type="AlphaFoldDB" id="A0A197JZF6"/>
<feature type="region of interest" description="Disordered" evidence="4">
    <location>
        <begin position="53"/>
        <end position="88"/>
    </location>
</feature>
<sequence length="1059" mass="122709">MEHGKWTASPEQSLLLRQSIHGLVDDDEEGEESRLDFNFDAIDADIDLDDSVRSNPRMSALSGHVSSAGMTDTSEGPKPRKTIDRWSAGTGKPAAMTLKEQERIIDELKKEGFELKLKIFFLEERLAKISPEHVDQALQENIDMKVKLQTMYSELKQYKRLLMEAHAAIEALQAQRNSDLQNRMTEEQEEEYRNAIAEDAELEQLQSRLGELGSQANTIEELRELNARYEGELEELHEQLIEIQQNESRLMEKSRVEEGWEARCRELEKELNASQGHRSQLEKELSLTQADKAALEEEMNLQLEQHRDELSKAKIDAAELSNQLENEREQMHQIQEMHANDMNTLSERWTLDRQQMREQISDMTLDIDELRKANDQLEAHVQDLMAMRDEEANRHDQELGDLVGEFEDKEMELARAQEELRNIEDLLQARDARISELLDKIDQLEMERREADAVHDEVVSSIKSKMMSGSMANLQKGTVSHQDFQLVSEELALIEQENRTLQIQLRAAIDQKVALENSSRDRDSDAFNQWKNERQQLELEYAERIEQLQEKLAAASDQIAELSNDLNDREGHLQFYEEKLAQAARDSKDVEERYEEMELRLSSDLEATTAELVELRKEFEQIRANRVEKSDLLHSRTNEVDRLARKLNVTVAAMEDEKEQMETALRDRATTIAMLRSRLTELEMQVSKKQRDEDISGETSKSDLVERNSLLLTVLQHLESILGGDSRLDGNMLPKPSANFVYFSNHLISRLKSLSKLFILFEKKGKELEDKATSQLVQLKRQLDVKLKQLDRFETIVRDAADRQRKWREQLVKNKAINEDLQAKQVLLERTIADLRARSGTSDRAQDYEARCKHAERKLQLEKTRLVDAEERWNARLRELEKRTKDAEERVKRERQGAKEKVAGLLDENKTAQKNIESLQRKNGQLQELVDIHKGSQDSQGGLGTPYGSVMMQNSSHIRTATELGLSRMNDQLRSELDQRSKIVEKEREKTRSTLRELDTANAQCYQLQQQLGQRENQIKGTLNRIEMLSQRKEVAESMVLRQATEDLYRSLELDHGWD</sequence>
<dbReference type="OrthoDB" id="10255000at2759"/>
<evidence type="ECO:0000256" key="1">
    <source>
        <dbReference type="ARBA" id="ARBA00004496"/>
    </source>
</evidence>
<dbReference type="STRING" id="1314771.A0A197JZF6"/>
<feature type="coiled-coil region" evidence="3">
    <location>
        <begin position="491"/>
        <end position="692"/>
    </location>
</feature>
<dbReference type="InterPro" id="IPR012943">
    <property type="entry name" value="Cnn_1N"/>
</dbReference>
<accession>A0A197JZF6</accession>
<keyword evidence="2" id="KW-0963">Cytoplasm</keyword>
<feature type="coiled-coil region" evidence="3">
    <location>
        <begin position="818"/>
        <end position="929"/>
    </location>
</feature>
<feature type="compositionally biased region" description="Polar residues" evidence="4">
    <location>
        <begin position="64"/>
        <end position="74"/>
    </location>
</feature>
<keyword evidence="3" id="KW-0175">Coiled coil</keyword>
<evidence type="ECO:0000313" key="7">
    <source>
        <dbReference type="Proteomes" id="UP000078512"/>
    </source>
</evidence>
<feature type="compositionally biased region" description="Basic and acidic residues" evidence="4">
    <location>
        <begin position="75"/>
        <end position="84"/>
    </location>
</feature>
<evidence type="ECO:0000256" key="2">
    <source>
        <dbReference type="ARBA" id="ARBA00022490"/>
    </source>
</evidence>
<gene>
    <name evidence="6" type="ORF">K457DRAFT_472303</name>
</gene>
<protein>
    <recommendedName>
        <fullName evidence="5">Centrosomin N-terminal motif 1 domain-containing protein</fullName>
    </recommendedName>
</protein>
<reference evidence="6 7" key="1">
    <citation type="submission" date="2016-05" db="EMBL/GenBank/DDBJ databases">
        <title>Genome sequencing reveals origins of a unique bacterial endosymbiosis in the earliest lineages of terrestrial Fungi.</title>
        <authorList>
            <consortium name="DOE Joint Genome Institute"/>
            <person name="Uehling J."/>
            <person name="Gryganskyi A."/>
            <person name="Hameed K."/>
            <person name="Tschaplinski T."/>
            <person name="Misztal P."/>
            <person name="Wu S."/>
            <person name="Desiro A."/>
            <person name="Vande Pol N."/>
            <person name="Du Z.-Y."/>
            <person name="Zienkiewicz A."/>
            <person name="Zienkiewicz K."/>
            <person name="Morin E."/>
            <person name="Tisserant E."/>
            <person name="Splivallo R."/>
            <person name="Hainaut M."/>
            <person name="Henrissat B."/>
            <person name="Ohm R."/>
            <person name="Kuo A."/>
            <person name="Yan J."/>
            <person name="Lipzen A."/>
            <person name="Nolan M."/>
            <person name="Labutti K."/>
            <person name="Barry K."/>
            <person name="Goldstein A."/>
            <person name="Labbe J."/>
            <person name="Schadt C."/>
            <person name="Tuskan G."/>
            <person name="Grigoriev I."/>
            <person name="Martin F."/>
            <person name="Vilgalys R."/>
            <person name="Bonito G."/>
        </authorList>
    </citation>
    <scope>NUCLEOTIDE SEQUENCE [LARGE SCALE GENOMIC DNA]</scope>
    <source>
        <strain evidence="6 7">AG-77</strain>
    </source>
</reference>
<name>A0A197JZF6_9FUNG</name>
<feature type="coiled-coil region" evidence="3">
    <location>
        <begin position="155"/>
        <end position="454"/>
    </location>
</feature>
<proteinExistence type="predicted"/>
<evidence type="ECO:0000256" key="3">
    <source>
        <dbReference type="SAM" id="Coils"/>
    </source>
</evidence>
<dbReference type="GO" id="GO:0005815">
    <property type="term" value="C:microtubule organizing center"/>
    <property type="evidence" value="ECO:0007669"/>
    <property type="project" value="InterPro"/>
</dbReference>
<evidence type="ECO:0000259" key="5">
    <source>
        <dbReference type="Pfam" id="PF07989"/>
    </source>
</evidence>
<keyword evidence="7" id="KW-1185">Reference proteome</keyword>
<dbReference type="GO" id="GO:0005737">
    <property type="term" value="C:cytoplasm"/>
    <property type="evidence" value="ECO:0007669"/>
    <property type="project" value="UniProtKB-SubCell"/>
</dbReference>
<evidence type="ECO:0000256" key="4">
    <source>
        <dbReference type="SAM" id="MobiDB-lite"/>
    </source>
</evidence>
<evidence type="ECO:0000313" key="6">
    <source>
        <dbReference type="EMBL" id="OAQ30333.1"/>
    </source>
</evidence>
<dbReference type="Pfam" id="PF07989">
    <property type="entry name" value="Cnn_1N"/>
    <property type="match status" value="1"/>
</dbReference>
<feature type="domain" description="Centrosomin N-terminal motif 1" evidence="5">
    <location>
        <begin position="97"/>
        <end position="170"/>
    </location>
</feature>